<dbReference type="Gene3D" id="3.40.50.720">
    <property type="entry name" value="NAD(P)-binding Rossmann-like Domain"/>
    <property type="match status" value="1"/>
</dbReference>
<protein>
    <submittedName>
        <fullName evidence="4">Oxidoreductase</fullName>
    </submittedName>
</protein>
<evidence type="ECO:0000256" key="2">
    <source>
        <dbReference type="ARBA" id="ARBA00023002"/>
    </source>
</evidence>
<dbReference type="CDD" id="cd05233">
    <property type="entry name" value="SDR_c"/>
    <property type="match status" value="1"/>
</dbReference>
<dbReference type="SUPFAM" id="SSF51735">
    <property type="entry name" value="NAD(P)-binding Rossmann-fold domains"/>
    <property type="match status" value="1"/>
</dbReference>
<dbReference type="InterPro" id="IPR036291">
    <property type="entry name" value="NAD(P)-bd_dom_sf"/>
</dbReference>
<dbReference type="AlphaFoldDB" id="A0A2N4YNK3"/>
<dbReference type="PANTHER" id="PTHR42760">
    <property type="entry name" value="SHORT-CHAIN DEHYDROGENASES/REDUCTASES FAMILY MEMBER"/>
    <property type="match status" value="1"/>
</dbReference>
<dbReference type="GO" id="GO:0048038">
    <property type="term" value="F:quinone binding"/>
    <property type="evidence" value="ECO:0007669"/>
    <property type="project" value="TreeGrafter"/>
</dbReference>
<feature type="region of interest" description="Disordered" evidence="3">
    <location>
        <begin position="1"/>
        <end position="26"/>
    </location>
</feature>
<comment type="caution">
    <text evidence="4">The sequence shown here is derived from an EMBL/GenBank/DDBJ whole genome shotgun (WGS) entry which is preliminary data.</text>
</comment>
<proteinExistence type="inferred from homology"/>
<dbReference type="InterPro" id="IPR002347">
    <property type="entry name" value="SDR_fam"/>
</dbReference>
<dbReference type="GO" id="GO:0016616">
    <property type="term" value="F:oxidoreductase activity, acting on the CH-OH group of donors, NAD or NADP as acceptor"/>
    <property type="evidence" value="ECO:0007669"/>
    <property type="project" value="TreeGrafter"/>
</dbReference>
<organism evidence="4 5">
    <name type="scientific">Klebsiella variicola</name>
    <dbReference type="NCBI Taxonomy" id="244366"/>
    <lineage>
        <taxon>Bacteria</taxon>
        <taxon>Pseudomonadati</taxon>
        <taxon>Pseudomonadota</taxon>
        <taxon>Gammaproteobacteria</taxon>
        <taxon>Enterobacterales</taxon>
        <taxon>Enterobacteriaceae</taxon>
        <taxon>Klebsiella/Raoultella group</taxon>
        <taxon>Klebsiella</taxon>
        <taxon>Klebsiella pneumoniae complex</taxon>
    </lineage>
</organism>
<dbReference type="GO" id="GO:0006633">
    <property type="term" value="P:fatty acid biosynthetic process"/>
    <property type="evidence" value="ECO:0007669"/>
    <property type="project" value="TreeGrafter"/>
</dbReference>
<evidence type="ECO:0000313" key="4">
    <source>
        <dbReference type="EMBL" id="PLM80323.1"/>
    </source>
</evidence>
<evidence type="ECO:0000256" key="3">
    <source>
        <dbReference type="SAM" id="MobiDB-lite"/>
    </source>
</evidence>
<name>A0A2N4YNK3_KLEVA</name>
<dbReference type="EMBL" id="PIDP01002628">
    <property type="protein sequence ID" value="PLM80323.1"/>
    <property type="molecule type" value="Genomic_DNA"/>
</dbReference>
<dbReference type="PRINTS" id="PR00081">
    <property type="entry name" value="GDHRDH"/>
</dbReference>
<evidence type="ECO:0000313" key="5">
    <source>
        <dbReference type="Proteomes" id="UP000234412"/>
    </source>
</evidence>
<dbReference type="PANTHER" id="PTHR42760:SF133">
    <property type="entry name" value="3-OXOACYL-[ACYL-CARRIER-PROTEIN] REDUCTASE"/>
    <property type="match status" value="1"/>
</dbReference>
<reference evidence="4 5" key="2">
    <citation type="submission" date="2018-01" db="EMBL/GenBank/DDBJ databases">
        <title>Genomic study of Klebsiella pneumoniae.</title>
        <authorList>
            <person name="Yang Y."/>
            <person name="Bicalho R."/>
        </authorList>
    </citation>
    <scope>NUCLEOTIDE SEQUENCE [LARGE SCALE GENOMIC DNA]</scope>
    <source>
        <strain evidence="4 5">A8</strain>
    </source>
</reference>
<gene>
    <name evidence="4" type="ORF">CWN47_37590</name>
</gene>
<keyword evidence="2" id="KW-0560">Oxidoreductase</keyword>
<sequence>LARDFGPRGITVNVVQPGPVDTDANPENGPMKELMHSFMAIKRHGRPEEVAGMVAWLAGPEASFVTGAMHTIDGAFGA</sequence>
<comment type="similarity">
    <text evidence="1">Belongs to the short-chain dehydrogenases/reductases (SDR) family.</text>
</comment>
<evidence type="ECO:0000256" key="1">
    <source>
        <dbReference type="ARBA" id="ARBA00006484"/>
    </source>
</evidence>
<dbReference type="Pfam" id="PF13561">
    <property type="entry name" value="adh_short_C2"/>
    <property type="match status" value="1"/>
</dbReference>
<dbReference type="Proteomes" id="UP000234412">
    <property type="component" value="Unassembled WGS sequence"/>
</dbReference>
<reference evidence="4 5" key="1">
    <citation type="submission" date="2017-11" db="EMBL/GenBank/DDBJ databases">
        <authorList>
            <person name="Han C.G."/>
        </authorList>
    </citation>
    <scope>NUCLEOTIDE SEQUENCE [LARGE SCALE GENOMIC DNA]</scope>
    <source>
        <strain evidence="4 5">A8</strain>
    </source>
</reference>
<accession>A0A2N4YNK3</accession>
<feature type="non-terminal residue" evidence="4">
    <location>
        <position position="1"/>
    </location>
</feature>